<dbReference type="Pfam" id="PF00415">
    <property type="entry name" value="RCC1"/>
    <property type="match status" value="2"/>
</dbReference>
<dbReference type="PANTHER" id="PTHR22870:SF408">
    <property type="entry name" value="OS09G0560450 PROTEIN"/>
    <property type="match status" value="1"/>
</dbReference>
<feature type="domain" description="BTB" evidence="3">
    <location>
        <begin position="511"/>
        <end position="570"/>
    </location>
</feature>
<dbReference type="InterPro" id="IPR051210">
    <property type="entry name" value="Ub_ligase/GEF_domain"/>
</dbReference>
<dbReference type="InterPro" id="IPR009091">
    <property type="entry name" value="RCC1/BLIP-II"/>
</dbReference>
<dbReference type="InterPro" id="IPR011333">
    <property type="entry name" value="SKP1/BTB/POZ_sf"/>
</dbReference>
<evidence type="ECO:0000256" key="2">
    <source>
        <dbReference type="PROSITE-ProRule" id="PRU00235"/>
    </source>
</evidence>
<dbReference type="Pfam" id="PF00651">
    <property type="entry name" value="BTB"/>
    <property type="match status" value="1"/>
</dbReference>
<dbReference type="AlphaFoldDB" id="A0AAV7YMW9"/>
<reference evidence="4" key="1">
    <citation type="submission" date="2022-08" db="EMBL/GenBank/DDBJ databases">
        <title>Novel sulphate-reducing endosymbionts in the free-living metamonad Anaeramoeba.</title>
        <authorList>
            <person name="Jerlstrom-Hultqvist J."/>
            <person name="Cepicka I."/>
            <person name="Gallot-Lavallee L."/>
            <person name="Salas-Leiva D."/>
            <person name="Curtis B.A."/>
            <person name="Zahonova K."/>
            <person name="Pipaliya S."/>
            <person name="Dacks J."/>
            <person name="Roger A.J."/>
        </authorList>
    </citation>
    <scope>NUCLEOTIDE SEQUENCE</scope>
    <source>
        <strain evidence="4">Busselton2</strain>
    </source>
</reference>
<proteinExistence type="predicted"/>
<dbReference type="PANTHER" id="PTHR22870">
    <property type="entry name" value="REGULATOR OF CHROMOSOME CONDENSATION"/>
    <property type="match status" value="1"/>
</dbReference>
<feature type="repeat" description="RCC1" evidence="2">
    <location>
        <begin position="98"/>
        <end position="150"/>
    </location>
</feature>
<accession>A0AAV7YMW9</accession>
<evidence type="ECO:0000313" key="4">
    <source>
        <dbReference type="EMBL" id="KAJ3430042.1"/>
    </source>
</evidence>
<dbReference type="Proteomes" id="UP001146793">
    <property type="component" value="Unassembled WGS sequence"/>
</dbReference>
<gene>
    <name evidence="4" type="ORF">M0812_23042</name>
</gene>
<dbReference type="EMBL" id="JANTQA010000051">
    <property type="protein sequence ID" value="KAJ3430042.1"/>
    <property type="molecule type" value="Genomic_DNA"/>
</dbReference>
<dbReference type="InterPro" id="IPR000210">
    <property type="entry name" value="BTB/POZ_dom"/>
</dbReference>
<dbReference type="Gene3D" id="2.130.10.30">
    <property type="entry name" value="Regulator of chromosome condensation 1/beta-lactamase-inhibitor protein II"/>
    <property type="match status" value="2"/>
</dbReference>
<sequence>MTQNKKFVPNGYSHGENTNNALGHLTNDSPVPLPIPFFFHKVACGYQTSAFLVSDKHNEGCYNTILYNHSTKKEFKMAKEVKSISAGCYHILFQTVDNEVYGFGRSTRGQLGKANETIDTPKKLEFFKGKPFHVKKALCGGDSSYFLCSNNELYFVGMTQFGTFSESFQTNKDSIIPVLISTDVEDFYVGVYGFHMFFRKTNDSKLYARGNGKHGQLGLGTKLCHVSENKPCPKIDSSEIVTMSLGHEYSCLVLNKQTNNSNTVYGCGSTHNGSGTESSYWLILKELNDKNVVEIESGCWHTIARTSTNEFYVWGNCGNSLLFEKTNKNQIKPKKVVFNKLNQALQEEYAGYSYKIECGLYQTFIYLTQDDNNILVKDICRSFDQKENNFKDLEILKNKLSVHKVFVEKRLKLKTEKILKIITEKINNEESIINFFRLVYNKQIQNKNSLNHIFDLFSLDMNSFIKYQTLENDLYELYKDDDSKDFEIIVVEDQDDDYEEEEEEEEEDQFERIPVHKFILAARSGLFREMFENVTNKKEMIEIKDYSGKTPESIEILIKYFYTNKIELTADDDPQLIVEELSDAVEYYQLNKKSNLNIELNKIKKQFNIK</sequence>
<comment type="caution">
    <text evidence="4">The sequence shown here is derived from an EMBL/GenBank/DDBJ whole genome shotgun (WGS) entry which is preliminary data.</text>
</comment>
<protein>
    <submittedName>
        <fullName evidence="4">Claret isoform a</fullName>
    </submittedName>
</protein>
<dbReference type="PROSITE" id="PS50012">
    <property type="entry name" value="RCC1_3"/>
    <property type="match status" value="2"/>
</dbReference>
<dbReference type="PROSITE" id="PS50097">
    <property type="entry name" value="BTB"/>
    <property type="match status" value="1"/>
</dbReference>
<dbReference type="Gene3D" id="3.30.710.10">
    <property type="entry name" value="Potassium Channel Kv1.1, Chain A"/>
    <property type="match status" value="1"/>
</dbReference>
<evidence type="ECO:0000313" key="5">
    <source>
        <dbReference type="Proteomes" id="UP001146793"/>
    </source>
</evidence>
<keyword evidence="1" id="KW-0677">Repeat</keyword>
<organism evidence="4 5">
    <name type="scientific">Anaeramoeba flamelloides</name>
    <dbReference type="NCBI Taxonomy" id="1746091"/>
    <lineage>
        <taxon>Eukaryota</taxon>
        <taxon>Metamonada</taxon>
        <taxon>Anaeramoebidae</taxon>
        <taxon>Anaeramoeba</taxon>
    </lineage>
</organism>
<evidence type="ECO:0000259" key="3">
    <source>
        <dbReference type="PROSITE" id="PS50097"/>
    </source>
</evidence>
<dbReference type="SUPFAM" id="SSF54695">
    <property type="entry name" value="POZ domain"/>
    <property type="match status" value="1"/>
</dbReference>
<dbReference type="InterPro" id="IPR000408">
    <property type="entry name" value="Reg_chr_condens"/>
</dbReference>
<dbReference type="CDD" id="cd18186">
    <property type="entry name" value="BTB_POZ_ZBTB_KLHL-like"/>
    <property type="match status" value="1"/>
</dbReference>
<dbReference type="SUPFAM" id="SSF50985">
    <property type="entry name" value="RCC1/BLIP-II"/>
    <property type="match status" value="1"/>
</dbReference>
<name>A0AAV7YMW9_9EUKA</name>
<dbReference type="SMART" id="SM00225">
    <property type="entry name" value="BTB"/>
    <property type="match status" value="1"/>
</dbReference>
<feature type="repeat" description="RCC1" evidence="2">
    <location>
        <begin position="204"/>
        <end position="256"/>
    </location>
</feature>
<evidence type="ECO:0000256" key="1">
    <source>
        <dbReference type="ARBA" id="ARBA00022737"/>
    </source>
</evidence>